<dbReference type="PANTHER" id="PTHR30055">
    <property type="entry name" value="HTH-TYPE TRANSCRIPTIONAL REGULATOR RUTR"/>
    <property type="match status" value="1"/>
</dbReference>
<dbReference type="Pfam" id="PF14246">
    <property type="entry name" value="TetR_C_7"/>
    <property type="match status" value="1"/>
</dbReference>
<dbReference type="PROSITE" id="PS50977">
    <property type="entry name" value="HTH_TETR_2"/>
    <property type="match status" value="1"/>
</dbReference>
<keyword evidence="7" id="KW-1185">Reference proteome</keyword>
<proteinExistence type="predicted"/>
<name>A0ABP3J7S5_9ACTN</name>
<evidence type="ECO:0000256" key="3">
    <source>
        <dbReference type="ARBA" id="ARBA00023163"/>
    </source>
</evidence>
<accession>A0ABP3J7S5</accession>
<dbReference type="RefSeq" id="WP_346092379.1">
    <property type="nucleotide sequence ID" value="NZ_BAAABY010000003.1"/>
</dbReference>
<dbReference type="Gene3D" id="1.10.357.10">
    <property type="entry name" value="Tetracycline Repressor, domain 2"/>
    <property type="match status" value="1"/>
</dbReference>
<dbReference type="SUPFAM" id="SSF48498">
    <property type="entry name" value="Tetracyclin repressor-like, C-terminal domain"/>
    <property type="match status" value="1"/>
</dbReference>
<feature type="domain" description="HTH tetR-type" evidence="5">
    <location>
        <begin position="5"/>
        <end position="65"/>
    </location>
</feature>
<feature type="DNA-binding region" description="H-T-H motif" evidence="4">
    <location>
        <begin position="28"/>
        <end position="47"/>
    </location>
</feature>
<dbReference type="PRINTS" id="PR00455">
    <property type="entry name" value="HTHTETR"/>
</dbReference>
<dbReference type="InterPro" id="IPR050109">
    <property type="entry name" value="HTH-type_TetR-like_transc_reg"/>
</dbReference>
<dbReference type="InterPro" id="IPR001647">
    <property type="entry name" value="HTH_TetR"/>
</dbReference>
<organism evidence="6 7">
    <name type="scientific">Streptomyces olivaceiscleroticus</name>
    <dbReference type="NCBI Taxonomy" id="68245"/>
    <lineage>
        <taxon>Bacteria</taxon>
        <taxon>Bacillati</taxon>
        <taxon>Actinomycetota</taxon>
        <taxon>Actinomycetes</taxon>
        <taxon>Kitasatosporales</taxon>
        <taxon>Streptomycetaceae</taxon>
        <taxon>Streptomyces</taxon>
    </lineage>
</organism>
<evidence type="ECO:0000256" key="1">
    <source>
        <dbReference type="ARBA" id="ARBA00023015"/>
    </source>
</evidence>
<evidence type="ECO:0000259" key="5">
    <source>
        <dbReference type="PROSITE" id="PS50977"/>
    </source>
</evidence>
<dbReference type="PANTHER" id="PTHR30055:SF238">
    <property type="entry name" value="MYCOFACTOCIN BIOSYNTHESIS TRANSCRIPTIONAL REGULATOR MFTR-RELATED"/>
    <property type="match status" value="1"/>
</dbReference>
<protein>
    <submittedName>
        <fullName evidence="6">TetR/AcrR family transcriptional regulator</fullName>
    </submittedName>
</protein>
<dbReference type="InterPro" id="IPR036271">
    <property type="entry name" value="Tet_transcr_reg_TetR-rel_C_sf"/>
</dbReference>
<gene>
    <name evidence="6" type="ORF">GCM10010361_02820</name>
</gene>
<dbReference type="InterPro" id="IPR009057">
    <property type="entry name" value="Homeodomain-like_sf"/>
</dbReference>
<reference evidence="7" key="1">
    <citation type="journal article" date="2019" name="Int. J. Syst. Evol. Microbiol.">
        <title>The Global Catalogue of Microorganisms (GCM) 10K type strain sequencing project: providing services to taxonomists for standard genome sequencing and annotation.</title>
        <authorList>
            <consortium name="The Broad Institute Genomics Platform"/>
            <consortium name="The Broad Institute Genome Sequencing Center for Infectious Disease"/>
            <person name="Wu L."/>
            <person name="Ma J."/>
        </authorList>
    </citation>
    <scope>NUCLEOTIDE SEQUENCE [LARGE SCALE GENOMIC DNA]</scope>
    <source>
        <strain evidence="7">JCM 4805</strain>
    </source>
</reference>
<dbReference type="Pfam" id="PF00440">
    <property type="entry name" value="TetR_N"/>
    <property type="match status" value="1"/>
</dbReference>
<keyword evidence="3" id="KW-0804">Transcription</keyword>
<evidence type="ECO:0000313" key="6">
    <source>
        <dbReference type="EMBL" id="GAA0442329.1"/>
    </source>
</evidence>
<comment type="caution">
    <text evidence="6">The sequence shown here is derived from an EMBL/GenBank/DDBJ whole genome shotgun (WGS) entry which is preliminary data.</text>
</comment>
<evidence type="ECO:0000256" key="2">
    <source>
        <dbReference type="ARBA" id="ARBA00023125"/>
    </source>
</evidence>
<dbReference type="Proteomes" id="UP001500909">
    <property type="component" value="Unassembled WGS sequence"/>
</dbReference>
<keyword evidence="2 4" id="KW-0238">DNA-binding</keyword>
<dbReference type="EMBL" id="BAAABY010000003">
    <property type="protein sequence ID" value="GAA0442329.1"/>
    <property type="molecule type" value="Genomic_DNA"/>
</dbReference>
<evidence type="ECO:0000313" key="7">
    <source>
        <dbReference type="Proteomes" id="UP001500909"/>
    </source>
</evidence>
<evidence type="ECO:0000256" key="4">
    <source>
        <dbReference type="PROSITE-ProRule" id="PRU00335"/>
    </source>
</evidence>
<dbReference type="SUPFAM" id="SSF46689">
    <property type="entry name" value="Homeodomain-like"/>
    <property type="match status" value="1"/>
</dbReference>
<sequence>MPTQKSTPARILDAAHELLRTAGLARTTTKQIARAAGCSEAALYKHFASKEEIFVRVLQERLPSVGPLLEELTADPGERTVEECLTAVARRALDLYTQTLPIAGSLFAEPALLQRHREGLAQLGTGPRQPLDQLARYLRRERDRGRIRPDADPESAAALLLGACFQRVFLAAFAATEESGGAGGAGGVGGAADFAAETARTVLSGIA</sequence>
<dbReference type="InterPro" id="IPR039536">
    <property type="entry name" value="TetR_C_Proteobacteria"/>
</dbReference>
<keyword evidence="1" id="KW-0805">Transcription regulation</keyword>